<dbReference type="STRING" id="574376.BAMA_18610"/>
<proteinExistence type="predicted"/>
<dbReference type="eggNOG" id="ENOG5030A7R">
    <property type="taxonomic scope" value="Bacteria"/>
</dbReference>
<evidence type="ECO:0000259" key="1">
    <source>
        <dbReference type="Pfam" id="PF04545"/>
    </source>
</evidence>
<keyword evidence="3" id="KW-1185">Reference proteome</keyword>
<evidence type="ECO:0000313" key="2">
    <source>
        <dbReference type="EMBL" id="KEK17104.1"/>
    </source>
</evidence>
<dbReference type="RefSeq" id="WP_034644293.1">
    <property type="nucleotide sequence ID" value="NZ_CBCSJC010000044.1"/>
</dbReference>
<dbReference type="EMBL" id="JOTN01000048">
    <property type="protein sequence ID" value="KEK17104.1"/>
    <property type="molecule type" value="Genomic_DNA"/>
</dbReference>
<comment type="caution">
    <text evidence="2">The sequence shown here is derived from an EMBL/GenBank/DDBJ whole genome shotgun (WGS) entry which is preliminary data.</text>
</comment>
<evidence type="ECO:0000313" key="3">
    <source>
        <dbReference type="Proteomes" id="UP000027822"/>
    </source>
</evidence>
<protein>
    <recommendedName>
        <fullName evidence="1">RNA polymerase sigma-70 region 4 domain-containing protein</fullName>
    </recommendedName>
</protein>
<dbReference type="InterPro" id="IPR007630">
    <property type="entry name" value="RNA_pol_sigma70_r4"/>
</dbReference>
<sequence>MDLIIQTFPLDGKTLYYVQCPVCKKNRILNSAANVSRTVSDVTFRKLCGCTCNVKQEAKKEVVSQPKVEEKKAAPKRSGKVLTAIINGKEMTVKEISEAYGISTSTVRQRINAGKPESEIIAPTKKK</sequence>
<name>A0A073JPU8_9BACI</name>
<dbReference type="GO" id="GO:0006352">
    <property type="term" value="P:DNA-templated transcription initiation"/>
    <property type="evidence" value="ECO:0007669"/>
    <property type="project" value="InterPro"/>
</dbReference>
<accession>A0A073JPU8</accession>
<feature type="domain" description="RNA polymerase sigma-70 region 4" evidence="1">
    <location>
        <begin position="80"/>
        <end position="112"/>
    </location>
</feature>
<gene>
    <name evidence="2" type="ORF">BAMA_18610</name>
</gene>
<reference evidence="2 3" key="1">
    <citation type="submission" date="2014-06" db="EMBL/GenBank/DDBJ databases">
        <title>Draft genome sequence of Bacillus manliponensis JCM 15802 (MCCC 1A00708).</title>
        <authorList>
            <person name="Lai Q."/>
            <person name="Liu Y."/>
            <person name="Shao Z."/>
        </authorList>
    </citation>
    <scope>NUCLEOTIDE SEQUENCE [LARGE SCALE GENOMIC DNA]</scope>
    <source>
        <strain evidence="2 3">JCM 15802</strain>
    </source>
</reference>
<dbReference type="AlphaFoldDB" id="A0A073JPU8"/>
<dbReference type="GO" id="GO:0003700">
    <property type="term" value="F:DNA-binding transcription factor activity"/>
    <property type="evidence" value="ECO:0007669"/>
    <property type="project" value="InterPro"/>
</dbReference>
<dbReference type="Proteomes" id="UP000027822">
    <property type="component" value="Unassembled WGS sequence"/>
</dbReference>
<organism evidence="2 3">
    <name type="scientific">Bacillus manliponensis</name>
    <dbReference type="NCBI Taxonomy" id="574376"/>
    <lineage>
        <taxon>Bacteria</taxon>
        <taxon>Bacillati</taxon>
        <taxon>Bacillota</taxon>
        <taxon>Bacilli</taxon>
        <taxon>Bacillales</taxon>
        <taxon>Bacillaceae</taxon>
        <taxon>Bacillus</taxon>
        <taxon>Bacillus cereus group</taxon>
    </lineage>
</organism>
<dbReference type="Pfam" id="PF04545">
    <property type="entry name" value="Sigma70_r4"/>
    <property type="match status" value="1"/>
</dbReference>